<organism evidence="4 5">
    <name type="scientific">Prunus yedoensis var. nudiflora</name>
    <dbReference type="NCBI Taxonomy" id="2094558"/>
    <lineage>
        <taxon>Eukaryota</taxon>
        <taxon>Viridiplantae</taxon>
        <taxon>Streptophyta</taxon>
        <taxon>Embryophyta</taxon>
        <taxon>Tracheophyta</taxon>
        <taxon>Spermatophyta</taxon>
        <taxon>Magnoliopsida</taxon>
        <taxon>eudicotyledons</taxon>
        <taxon>Gunneridae</taxon>
        <taxon>Pentapetalae</taxon>
        <taxon>rosids</taxon>
        <taxon>fabids</taxon>
        <taxon>Rosales</taxon>
        <taxon>Rosaceae</taxon>
        <taxon>Amygdaloideae</taxon>
        <taxon>Amygdaleae</taxon>
        <taxon>Prunus</taxon>
    </lineage>
</organism>
<comment type="similarity">
    <text evidence="1">Belongs to the mTERF family.</text>
</comment>
<dbReference type="EMBL" id="PJQY01002486">
    <property type="protein sequence ID" value="PQP93173.1"/>
    <property type="molecule type" value="Genomic_DNA"/>
</dbReference>
<gene>
    <name evidence="4" type="ORF">Pyn_01118</name>
</gene>
<name>A0A314XPD1_PRUYE</name>
<keyword evidence="2" id="KW-0804">Transcription</keyword>
<keyword evidence="2" id="KW-0805">Transcription regulation</keyword>
<dbReference type="SMART" id="SM00733">
    <property type="entry name" value="Mterf"/>
    <property type="match status" value="1"/>
</dbReference>
<dbReference type="Proteomes" id="UP000250321">
    <property type="component" value="Unassembled WGS sequence"/>
</dbReference>
<dbReference type="Pfam" id="PF02536">
    <property type="entry name" value="mTERF"/>
    <property type="match status" value="1"/>
</dbReference>
<dbReference type="InterPro" id="IPR003690">
    <property type="entry name" value="MTERF"/>
</dbReference>
<accession>A0A314XPD1</accession>
<evidence type="ECO:0008006" key="6">
    <source>
        <dbReference type="Google" id="ProtNLM"/>
    </source>
</evidence>
<dbReference type="InterPro" id="IPR038538">
    <property type="entry name" value="MTERF_sf"/>
</dbReference>
<keyword evidence="5" id="KW-1185">Reference proteome</keyword>
<dbReference type="Gene3D" id="1.25.70.10">
    <property type="entry name" value="Transcription termination factor 3, mitochondrial"/>
    <property type="match status" value="1"/>
</dbReference>
<dbReference type="GO" id="GO:0006353">
    <property type="term" value="P:DNA-templated transcription termination"/>
    <property type="evidence" value="ECO:0007669"/>
    <property type="project" value="UniProtKB-KW"/>
</dbReference>
<sequence>MLGKSLASPLLTHDCASRFCFSPPDVINAAPNIRLPNVSQNLNRRAYSPSFSPKKWVLHSTAEIENTALTDEERKTWEACQEAISAFSITIEEGDKILGKAFGLVHSPYWGEIRKKEVSTIEIVKEKLDYLRSLSLSDDDLCKVLKKFPEVLGCNLEHELKTNVQVLEKEWGIKGKSLRNLLLRNPRVLGFNVDCKGDCMAQCTRCWVRF</sequence>
<evidence type="ECO:0000256" key="3">
    <source>
        <dbReference type="ARBA" id="ARBA00022946"/>
    </source>
</evidence>
<dbReference type="AlphaFoldDB" id="A0A314XPD1"/>
<keyword evidence="3" id="KW-0809">Transit peptide</keyword>
<evidence type="ECO:0000313" key="5">
    <source>
        <dbReference type="Proteomes" id="UP000250321"/>
    </source>
</evidence>
<evidence type="ECO:0000256" key="2">
    <source>
        <dbReference type="ARBA" id="ARBA00022472"/>
    </source>
</evidence>
<dbReference type="OrthoDB" id="431485at2759"/>
<dbReference type="STRING" id="2094558.A0A314XPD1"/>
<dbReference type="FunFam" id="1.25.70.10:FF:000013">
    <property type="entry name" value="uncharacterized protein LOC106769908"/>
    <property type="match status" value="1"/>
</dbReference>
<proteinExistence type="inferred from homology"/>
<keyword evidence="2" id="KW-0806">Transcription termination</keyword>
<evidence type="ECO:0000313" key="4">
    <source>
        <dbReference type="EMBL" id="PQP93173.1"/>
    </source>
</evidence>
<reference evidence="4 5" key="1">
    <citation type="submission" date="2018-02" db="EMBL/GenBank/DDBJ databases">
        <title>Draft genome of wild Prunus yedoensis var. nudiflora.</title>
        <authorList>
            <person name="Baek S."/>
            <person name="Kim J.-H."/>
            <person name="Choi K."/>
            <person name="Kim G.-B."/>
            <person name="Cho A."/>
            <person name="Jang H."/>
            <person name="Shin C.-H."/>
            <person name="Yu H.-J."/>
            <person name="Mun J.-H."/>
        </authorList>
    </citation>
    <scope>NUCLEOTIDE SEQUENCE [LARGE SCALE GENOMIC DNA]</scope>
    <source>
        <strain evidence="5">cv. Jeju island</strain>
        <tissue evidence="4">Leaf</tissue>
    </source>
</reference>
<protein>
    <recommendedName>
        <fullName evidence="6">Mitochondrial transcription termination factor family protein</fullName>
    </recommendedName>
</protein>
<dbReference type="GO" id="GO:0003676">
    <property type="term" value="F:nucleic acid binding"/>
    <property type="evidence" value="ECO:0007669"/>
    <property type="project" value="InterPro"/>
</dbReference>
<comment type="caution">
    <text evidence="4">The sequence shown here is derived from an EMBL/GenBank/DDBJ whole genome shotgun (WGS) entry which is preliminary data.</text>
</comment>
<evidence type="ECO:0000256" key="1">
    <source>
        <dbReference type="ARBA" id="ARBA00007692"/>
    </source>
</evidence>